<dbReference type="EC" id="6.1.1.14" evidence="10"/>
<dbReference type="GO" id="GO:0005829">
    <property type="term" value="C:cytosol"/>
    <property type="evidence" value="ECO:0007669"/>
    <property type="project" value="TreeGrafter"/>
</dbReference>
<dbReference type="GO" id="GO:0005524">
    <property type="term" value="F:ATP binding"/>
    <property type="evidence" value="ECO:0007669"/>
    <property type="project" value="UniProtKB-UniRule"/>
</dbReference>
<evidence type="ECO:0000256" key="3">
    <source>
        <dbReference type="ARBA" id="ARBA00022490"/>
    </source>
</evidence>
<feature type="domain" description="DALR anticodon binding" evidence="11">
    <location>
        <begin position="583"/>
        <end position="676"/>
    </location>
</feature>
<dbReference type="GO" id="GO:0004820">
    <property type="term" value="F:glycine-tRNA ligase activity"/>
    <property type="evidence" value="ECO:0007669"/>
    <property type="project" value="UniProtKB-UniRule"/>
</dbReference>
<dbReference type="InterPro" id="IPR015944">
    <property type="entry name" value="Gly-tRNA-synth_bsu"/>
</dbReference>
<dbReference type="Pfam" id="PF02092">
    <property type="entry name" value="tRNA_synt_2f"/>
    <property type="match status" value="1"/>
</dbReference>
<dbReference type="STRING" id="872970.SAMN04488134_101359"/>
<protein>
    <recommendedName>
        <fullName evidence="10">Glycine--tRNA ligase beta subunit</fullName>
        <ecNumber evidence="10">6.1.1.14</ecNumber>
    </recommendedName>
    <alternativeName>
        <fullName evidence="10">Glycyl-tRNA synthetase beta subunit</fullName>
        <shortName evidence="10">GlyRS</shortName>
    </alternativeName>
</protein>
<dbReference type="OrthoDB" id="9775440at2"/>
<keyword evidence="7 10" id="KW-0648">Protein biosynthesis</keyword>
<keyword evidence="13" id="KW-1185">Reference proteome</keyword>
<evidence type="ECO:0000259" key="11">
    <source>
        <dbReference type="Pfam" id="PF05746"/>
    </source>
</evidence>
<name>A0A1H8HIN7_9BACI</name>
<dbReference type="Pfam" id="PF05746">
    <property type="entry name" value="DALR_1"/>
    <property type="match status" value="1"/>
</dbReference>
<dbReference type="InterPro" id="IPR006194">
    <property type="entry name" value="Gly-tRNA-synth_heterodimer"/>
</dbReference>
<dbReference type="PROSITE" id="PS50861">
    <property type="entry name" value="AA_TRNA_LIGASE_II_GLYAB"/>
    <property type="match status" value="1"/>
</dbReference>
<sequence length="694" mass="78264">MTTNVLFEVGLEEMPARFLADTEKQLHDKTIDWLNQNRLTFERINTFITPRRFAVSISGLADKQTDIEEEVRGPAKKIAQDEAGNWTKAAIGFAKGQGVAVDAIYFKAIKDVDYVHVNKFIDGKGAGELLPAFKEVILSLSFPKNMRWSNRSLRFIRPIKWLVALNGAQIIDFDIEDVKTDRISYGHRFLGSQFSLVNAGEYEQALKQQFVIANSHERKANIQNQIEALAKAQNWQVPIEADLLEEVTQLVEYPTVFFGTFSRDYLTVPEEALITSMKEHQRYFPVRDQANQLLPYFVAVRNGNDQHLANVARGNEKVLNARLADAVFFYTEDQKQSIDSNNEKLSRMVFQEKLGTISDKVNRVSIIANQLASQLGLTDDQRALVTRAADISKFDLVTQMVNEFTNLQGIMGEKYALIAGEDERVAKAINEQYMPRQANGMLPQSTLGAILSVADKLDTIVGCIGVGLMPTGSQDPYALRRQAMAVIQIFIDQKWALTVEQALSLTLTHYQATTVEIAQADAVAEQVRTFIKARMVFLAKEQGIAQDIMTAVMTAQIGVPALVLKKAKLLEEKRADFEFKQTQEALGRVLNLASKGAESAVAPSLFENDAEQGLFVKLEEIKSDFQALMNEQAYVEAIQLLEQLTPLIDQFFEQTMVMAEDQKLRANRLALLKQVAWFVYQFADFNKIEWKQQF</sequence>
<dbReference type="InterPro" id="IPR008909">
    <property type="entry name" value="DALR_anticod-bd"/>
</dbReference>
<dbReference type="GO" id="GO:0006420">
    <property type="term" value="P:arginyl-tRNA aminoacylation"/>
    <property type="evidence" value="ECO:0007669"/>
    <property type="project" value="InterPro"/>
</dbReference>
<dbReference type="PANTHER" id="PTHR30075:SF2">
    <property type="entry name" value="GLYCINE--TRNA LIGASE, CHLOROPLASTIC_MITOCHONDRIAL 2"/>
    <property type="match status" value="1"/>
</dbReference>
<keyword evidence="3 10" id="KW-0963">Cytoplasm</keyword>
<evidence type="ECO:0000256" key="1">
    <source>
        <dbReference type="ARBA" id="ARBA00004496"/>
    </source>
</evidence>
<dbReference type="NCBIfam" id="TIGR00211">
    <property type="entry name" value="glyS"/>
    <property type="match status" value="1"/>
</dbReference>
<keyword evidence="4 10" id="KW-0436">Ligase</keyword>
<comment type="subunit">
    <text evidence="10">Tetramer of two alpha and two beta subunits.</text>
</comment>
<evidence type="ECO:0000256" key="10">
    <source>
        <dbReference type="HAMAP-Rule" id="MF_00255"/>
    </source>
</evidence>
<dbReference type="AlphaFoldDB" id="A0A1H8HIN7"/>
<keyword evidence="5 10" id="KW-0547">Nucleotide-binding</keyword>
<evidence type="ECO:0000256" key="5">
    <source>
        <dbReference type="ARBA" id="ARBA00022741"/>
    </source>
</evidence>
<proteinExistence type="inferred from homology"/>
<evidence type="ECO:0000256" key="6">
    <source>
        <dbReference type="ARBA" id="ARBA00022840"/>
    </source>
</evidence>
<dbReference type="HAMAP" id="MF_00255">
    <property type="entry name" value="Gly_tRNA_synth_beta"/>
    <property type="match status" value="1"/>
</dbReference>
<keyword evidence="8 10" id="KW-0030">Aminoacyl-tRNA synthetase</keyword>
<evidence type="ECO:0000256" key="8">
    <source>
        <dbReference type="ARBA" id="ARBA00023146"/>
    </source>
</evidence>
<dbReference type="PRINTS" id="PR01045">
    <property type="entry name" value="TRNASYNTHGB"/>
</dbReference>
<dbReference type="GO" id="GO:0004814">
    <property type="term" value="F:arginine-tRNA ligase activity"/>
    <property type="evidence" value="ECO:0007669"/>
    <property type="project" value="InterPro"/>
</dbReference>
<comment type="similarity">
    <text evidence="2 10">Belongs to the class-II aminoacyl-tRNA synthetase family.</text>
</comment>
<evidence type="ECO:0000313" key="12">
    <source>
        <dbReference type="EMBL" id="SEN56020.1"/>
    </source>
</evidence>
<organism evidence="12 13">
    <name type="scientific">Amphibacillus marinus</name>
    <dbReference type="NCBI Taxonomy" id="872970"/>
    <lineage>
        <taxon>Bacteria</taxon>
        <taxon>Bacillati</taxon>
        <taxon>Bacillota</taxon>
        <taxon>Bacilli</taxon>
        <taxon>Bacillales</taxon>
        <taxon>Bacillaceae</taxon>
        <taxon>Amphibacillus</taxon>
    </lineage>
</organism>
<keyword evidence="6 10" id="KW-0067">ATP-binding</keyword>
<comment type="subcellular location">
    <subcellularLocation>
        <location evidence="1 10">Cytoplasm</location>
    </subcellularLocation>
</comment>
<evidence type="ECO:0000313" key="13">
    <source>
        <dbReference type="Proteomes" id="UP000199300"/>
    </source>
</evidence>
<dbReference type="RefSeq" id="WP_091494108.1">
    <property type="nucleotide sequence ID" value="NZ_FODJ01000001.1"/>
</dbReference>
<gene>
    <name evidence="10" type="primary">glyS</name>
    <name evidence="12" type="ORF">SAMN04488134_101359</name>
</gene>
<reference evidence="12 13" key="1">
    <citation type="submission" date="2016-10" db="EMBL/GenBank/DDBJ databases">
        <authorList>
            <person name="de Groot N.N."/>
        </authorList>
    </citation>
    <scope>NUCLEOTIDE SEQUENCE [LARGE SCALE GENOMIC DNA]</scope>
    <source>
        <strain evidence="12 13">CGMCC 1.10434</strain>
    </source>
</reference>
<dbReference type="PANTHER" id="PTHR30075">
    <property type="entry name" value="GLYCYL-TRNA SYNTHETASE"/>
    <property type="match status" value="1"/>
</dbReference>
<evidence type="ECO:0000256" key="2">
    <source>
        <dbReference type="ARBA" id="ARBA00008226"/>
    </source>
</evidence>
<accession>A0A1H8HIN7</accession>
<comment type="catalytic activity">
    <reaction evidence="9 10">
        <text>tRNA(Gly) + glycine + ATP = glycyl-tRNA(Gly) + AMP + diphosphate</text>
        <dbReference type="Rhea" id="RHEA:16013"/>
        <dbReference type="Rhea" id="RHEA-COMP:9664"/>
        <dbReference type="Rhea" id="RHEA-COMP:9683"/>
        <dbReference type="ChEBI" id="CHEBI:30616"/>
        <dbReference type="ChEBI" id="CHEBI:33019"/>
        <dbReference type="ChEBI" id="CHEBI:57305"/>
        <dbReference type="ChEBI" id="CHEBI:78442"/>
        <dbReference type="ChEBI" id="CHEBI:78522"/>
        <dbReference type="ChEBI" id="CHEBI:456215"/>
        <dbReference type="EC" id="6.1.1.14"/>
    </reaction>
</comment>
<dbReference type="EMBL" id="FODJ01000001">
    <property type="protein sequence ID" value="SEN56020.1"/>
    <property type="molecule type" value="Genomic_DNA"/>
</dbReference>
<dbReference type="GO" id="GO:0006426">
    <property type="term" value="P:glycyl-tRNA aminoacylation"/>
    <property type="evidence" value="ECO:0007669"/>
    <property type="project" value="UniProtKB-UniRule"/>
</dbReference>
<evidence type="ECO:0000256" key="9">
    <source>
        <dbReference type="ARBA" id="ARBA00047937"/>
    </source>
</evidence>
<evidence type="ECO:0000256" key="7">
    <source>
        <dbReference type="ARBA" id="ARBA00022917"/>
    </source>
</evidence>
<dbReference type="SUPFAM" id="SSF109604">
    <property type="entry name" value="HD-domain/PDEase-like"/>
    <property type="match status" value="1"/>
</dbReference>
<evidence type="ECO:0000256" key="4">
    <source>
        <dbReference type="ARBA" id="ARBA00022598"/>
    </source>
</evidence>
<dbReference type="Proteomes" id="UP000199300">
    <property type="component" value="Unassembled WGS sequence"/>
</dbReference>